<keyword evidence="1" id="KW-1133">Transmembrane helix</keyword>
<feature type="transmembrane region" description="Helical" evidence="1">
    <location>
        <begin position="163"/>
        <end position="183"/>
    </location>
</feature>
<gene>
    <name evidence="2" type="ORF">CC80DRAFT_162290</name>
</gene>
<organism evidence="2 3">
    <name type="scientific">Byssothecium circinans</name>
    <dbReference type="NCBI Taxonomy" id="147558"/>
    <lineage>
        <taxon>Eukaryota</taxon>
        <taxon>Fungi</taxon>
        <taxon>Dikarya</taxon>
        <taxon>Ascomycota</taxon>
        <taxon>Pezizomycotina</taxon>
        <taxon>Dothideomycetes</taxon>
        <taxon>Pleosporomycetidae</taxon>
        <taxon>Pleosporales</taxon>
        <taxon>Massarineae</taxon>
        <taxon>Massarinaceae</taxon>
        <taxon>Byssothecium</taxon>
    </lineage>
</organism>
<dbReference type="GO" id="GO:0016020">
    <property type="term" value="C:membrane"/>
    <property type="evidence" value="ECO:0007669"/>
    <property type="project" value="TreeGrafter"/>
</dbReference>
<dbReference type="PANTHER" id="PTHR43272">
    <property type="entry name" value="LONG-CHAIN-FATTY-ACID--COA LIGASE"/>
    <property type="match status" value="1"/>
</dbReference>
<dbReference type="GO" id="GO:0005783">
    <property type="term" value="C:endoplasmic reticulum"/>
    <property type="evidence" value="ECO:0007669"/>
    <property type="project" value="TreeGrafter"/>
</dbReference>
<reference evidence="2" key="1">
    <citation type="journal article" date="2020" name="Stud. Mycol.">
        <title>101 Dothideomycetes genomes: a test case for predicting lifestyles and emergence of pathogens.</title>
        <authorList>
            <person name="Haridas S."/>
            <person name="Albert R."/>
            <person name="Binder M."/>
            <person name="Bloem J."/>
            <person name="Labutti K."/>
            <person name="Salamov A."/>
            <person name="Andreopoulos B."/>
            <person name="Baker S."/>
            <person name="Barry K."/>
            <person name="Bills G."/>
            <person name="Bluhm B."/>
            <person name="Cannon C."/>
            <person name="Castanera R."/>
            <person name="Culley D."/>
            <person name="Daum C."/>
            <person name="Ezra D."/>
            <person name="Gonzalez J."/>
            <person name="Henrissat B."/>
            <person name="Kuo A."/>
            <person name="Liang C."/>
            <person name="Lipzen A."/>
            <person name="Lutzoni F."/>
            <person name="Magnuson J."/>
            <person name="Mondo S."/>
            <person name="Nolan M."/>
            <person name="Ohm R."/>
            <person name="Pangilinan J."/>
            <person name="Park H.-J."/>
            <person name="Ramirez L."/>
            <person name="Alfaro M."/>
            <person name="Sun H."/>
            <person name="Tritt A."/>
            <person name="Yoshinaga Y."/>
            <person name="Zwiers L.-H."/>
            <person name="Turgeon B."/>
            <person name="Goodwin S."/>
            <person name="Spatafora J."/>
            <person name="Crous P."/>
            <person name="Grigoriev I."/>
        </authorList>
    </citation>
    <scope>NUCLEOTIDE SEQUENCE</scope>
    <source>
        <strain evidence="2">CBS 675.92</strain>
    </source>
</reference>
<dbReference type="Proteomes" id="UP000800035">
    <property type="component" value="Unassembled WGS sequence"/>
</dbReference>
<dbReference type="InterPro" id="IPR042099">
    <property type="entry name" value="ANL_N_sf"/>
</dbReference>
<keyword evidence="1" id="KW-0472">Membrane</keyword>
<accession>A0A6A5UCR0</accession>
<dbReference type="GO" id="GO:0004467">
    <property type="term" value="F:long-chain fatty acid-CoA ligase activity"/>
    <property type="evidence" value="ECO:0007669"/>
    <property type="project" value="TreeGrafter"/>
</dbReference>
<evidence type="ECO:0000313" key="2">
    <source>
        <dbReference type="EMBL" id="KAF1962528.1"/>
    </source>
</evidence>
<evidence type="ECO:0008006" key="4">
    <source>
        <dbReference type="Google" id="ProtNLM"/>
    </source>
</evidence>
<dbReference type="PANTHER" id="PTHR43272:SF11">
    <property type="entry name" value="AMP-DEPENDENT SYNTHETASE_LIGASE DOMAIN-CONTAINING PROTEIN"/>
    <property type="match status" value="1"/>
</dbReference>
<proteinExistence type="predicted"/>
<keyword evidence="1" id="KW-0812">Transmembrane</keyword>
<evidence type="ECO:0000313" key="3">
    <source>
        <dbReference type="Proteomes" id="UP000800035"/>
    </source>
</evidence>
<feature type="transmembrane region" description="Helical" evidence="1">
    <location>
        <begin position="21"/>
        <end position="39"/>
    </location>
</feature>
<sequence length="633" mass="68219">MAGLIDQLDNLIAELLAGSNIYTYLLGTALLGFIGWTILDIQDADTHPLLLARQAQASYVRQPGESASFRCPETPHGYPLRTGLGVKPAGTPMYTAGRDGDLRDIWRRVTGEIPLEKGQASSGTAKILSVFGKQDITDHSIEDITKEINVIGKHLKDHRAKRVAIYLPNSVEFLVALFAGAFYDFSPVLIPYNQPHPTLIELLNRANVDSLISEAGAIPLDDVGKGVSGLRNVIWAVEKSSRHMDWNEIPEGIGGKIDISVWHQLVQDQKNGNVTLPPDAGKAPNVVFLWQEAVGKSAEFVEFTQQNIAAATGALISSLPAAHRINASDSFLAADAFTSSYPLCLTLAALYSHATVFVNSVAGPGVDLELATRSFAPTIIVISAETAAKLHSTTTASATSGLKKLAHSVETRTLTAGRLPTDTFFSRLNAPTRASIGTTPGKLRLLYVSERAGLNTPPLSSGDLSDLRIYTKARVIYALTAAKVAGAVTQTNLYDYRREETPSNKHSHFGVPLSCVEVKLKDTPSHKTTDEQSVGEIVVTGASVAGGEAAIGVNGRLVGFSDMGLTDRKQVLSVRTILWLMSRLELVFSVQRPSAMIPQPTTPGRSQYLMYSLSILQYFPALVCVCVYSLMLP</sequence>
<dbReference type="OrthoDB" id="4138492at2759"/>
<name>A0A6A5UCR0_9PLEO</name>
<dbReference type="EMBL" id="ML976979">
    <property type="protein sequence ID" value="KAF1962528.1"/>
    <property type="molecule type" value="Genomic_DNA"/>
</dbReference>
<dbReference type="AlphaFoldDB" id="A0A6A5UCR0"/>
<protein>
    <recommendedName>
        <fullName evidence="4">AMP-dependent synthetase/ligase domain-containing protein</fullName>
    </recommendedName>
</protein>
<keyword evidence="3" id="KW-1185">Reference proteome</keyword>
<evidence type="ECO:0000256" key="1">
    <source>
        <dbReference type="SAM" id="Phobius"/>
    </source>
</evidence>
<dbReference type="SUPFAM" id="SSF56801">
    <property type="entry name" value="Acetyl-CoA synthetase-like"/>
    <property type="match status" value="1"/>
</dbReference>
<dbReference type="Gene3D" id="3.40.50.12780">
    <property type="entry name" value="N-terminal domain of ligase-like"/>
    <property type="match status" value="1"/>
</dbReference>